<protein>
    <recommendedName>
        <fullName evidence="3">Addiction module component</fullName>
    </recommendedName>
</protein>
<proteinExistence type="predicted"/>
<dbReference type="RefSeq" id="WP_344609034.1">
    <property type="nucleotide sequence ID" value="NZ_BAAAHE010000049.1"/>
</dbReference>
<comment type="caution">
    <text evidence="1">The sequence shown here is derived from an EMBL/GenBank/DDBJ whole genome shotgun (WGS) entry which is preliminary data.</text>
</comment>
<sequence>MTSEPHDLLQHALALPPSERAGVAAVLLASLDGEAGDDPQVVDDDWASELAARARRVVDGDSAGTPWQDVRDGLATRLAER</sequence>
<organism evidence="1 2">
    <name type="scientific">Sporichthya brevicatena</name>
    <dbReference type="NCBI Taxonomy" id="171442"/>
    <lineage>
        <taxon>Bacteria</taxon>
        <taxon>Bacillati</taxon>
        <taxon>Actinomycetota</taxon>
        <taxon>Actinomycetes</taxon>
        <taxon>Sporichthyales</taxon>
        <taxon>Sporichthyaceae</taxon>
        <taxon>Sporichthya</taxon>
    </lineage>
</organism>
<reference evidence="1 2" key="1">
    <citation type="journal article" date="2019" name="Int. J. Syst. Evol. Microbiol.">
        <title>The Global Catalogue of Microorganisms (GCM) 10K type strain sequencing project: providing services to taxonomists for standard genome sequencing and annotation.</title>
        <authorList>
            <consortium name="The Broad Institute Genomics Platform"/>
            <consortium name="The Broad Institute Genome Sequencing Center for Infectious Disease"/>
            <person name="Wu L."/>
            <person name="Ma J."/>
        </authorList>
    </citation>
    <scope>NUCLEOTIDE SEQUENCE [LARGE SCALE GENOMIC DNA]</scope>
    <source>
        <strain evidence="1 2">JCM 10671</strain>
    </source>
</reference>
<dbReference type="Pfam" id="PF09720">
    <property type="entry name" value="Unstab_antitox"/>
    <property type="match status" value="1"/>
</dbReference>
<evidence type="ECO:0000313" key="2">
    <source>
        <dbReference type="Proteomes" id="UP001500957"/>
    </source>
</evidence>
<gene>
    <name evidence="1" type="ORF">GCM10009547_44920</name>
</gene>
<evidence type="ECO:0000313" key="1">
    <source>
        <dbReference type="EMBL" id="GAA0635759.1"/>
    </source>
</evidence>
<dbReference type="InterPro" id="IPR013406">
    <property type="entry name" value="CHP02574_addiction_mod"/>
</dbReference>
<evidence type="ECO:0008006" key="3">
    <source>
        <dbReference type="Google" id="ProtNLM"/>
    </source>
</evidence>
<accession>A0ABN1HAL7</accession>
<keyword evidence="2" id="KW-1185">Reference proteome</keyword>
<name>A0ABN1HAL7_9ACTN</name>
<dbReference type="Proteomes" id="UP001500957">
    <property type="component" value="Unassembled WGS sequence"/>
</dbReference>
<dbReference type="EMBL" id="BAAAHE010000049">
    <property type="protein sequence ID" value="GAA0635759.1"/>
    <property type="molecule type" value="Genomic_DNA"/>
</dbReference>